<comment type="catalytic activity">
    <reaction evidence="12">
        <text>L-proline(in) + Na(+)(in) = L-proline(out) + Na(+)(out)</text>
        <dbReference type="Rhea" id="RHEA:28967"/>
        <dbReference type="ChEBI" id="CHEBI:29101"/>
        <dbReference type="ChEBI" id="CHEBI:60039"/>
    </reaction>
</comment>
<dbReference type="GO" id="GO:0005886">
    <property type="term" value="C:plasma membrane"/>
    <property type="evidence" value="ECO:0007669"/>
    <property type="project" value="UniProtKB-SubCell"/>
</dbReference>
<keyword evidence="5 14" id="KW-0812">Transmembrane</keyword>
<evidence type="ECO:0000313" key="15">
    <source>
        <dbReference type="EMBL" id="CBK81329.1"/>
    </source>
</evidence>
<organism evidence="15 16">
    <name type="scientific">Coprococcus catus GD/7</name>
    <dbReference type="NCBI Taxonomy" id="717962"/>
    <lineage>
        <taxon>Bacteria</taxon>
        <taxon>Bacillati</taxon>
        <taxon>Bacillota</taxon>
        <taxon>Clostridia</taxon>
        <taxon>Lachnospirales</taxon>
        <taxon>Lachnospiraceae</taxon>
        <taxon>Coprococcus</taxon>
    </lineage>
</organism>
<feature type="transmembrane region" description="Helical" evidence="14">
    <location>
        <begin position="39"/>
        <end position="59"/>
    </location>
</feature>
<feature type="transmembrane region" description="Helical" evidence="14">
    <location>
        <begin position="324"/>
        <end position="345"/>
    </location>
</feature>
<proteinExistence type="inferred from homology"/>
<evidence type="ECO:0000256" key="10">
    <source>
        <dbReference type="ARBA" id="ARBA00023136"/>
    </source>
</evidence>
<feature type="transmembrane region" description="Helical" evidence="14">
    <location>
        <begin position="463"/>
        <end position="480"/>
    </location>
</feature>
<dbReference type="InterPro" id="IPR050277">
    <property type="entry name" value="Sodium:Solute_Symporter"/>
</dbReference>
<keyword evidence="7 14" id="KW-1133">Transmembrane helix</keyword>
<protein>
    <submittedName>
        <fullName evidence="15">Na+/proline symporter</fullName>
    </submittedName>
</protein>
<dbReference type="PANTHER" id="PTHR48086:SF3">
    <property type="entry name" value="SODIUM_PROLINE SYMPORTER"/>
    <property type="match status" value="1"/>
</dbReference>
<evidence type="ECO:0000256" key="9">
    <source>
        <dbReference type="ARBA" id="ARBA00023065"/>
    </source>
</evidence>
<feature type="transmembrane region" description="Helical" evidence="14">
    <location>
        <begin position="187"/>
        <end position="211"/>
    </location>
</feature>
<comment type="subcellular location">
    <subcellularLocation>
        <location evidence="1">Cell membrane</location>
        <topology evidence="1">Multi-pass membrane protein</topology>
    </subcellularLocation>
</comment>
<reference evidence="15 16" key="1">
    <citation type="submission" date="2010-03" db="EMBL/GenBank/DDBJ databases">
        <title>The genome sequence of Coprococcus catus GD/7.</title>
        <authorList>
            <consortium name="metaHIT consortium -- http://www.metahit.eu/"/>
            <person name="Pajon A."/>
            <person name="Turner K."/>
            <person name="Parkhill J."/>
            <person name="Duncan S."/>
            <person name="Flint H."/>
        </authorList>
    </citation>
    <scope>NUCLEOTIDE SEQUENCE [LARGE SCALE GENOMIC DNA]</scope>
    <source>
        <strain evidence="15 16">GD/7</strain>
    </source>
</reference>
<evidence type="ECO:0000256" key="12">
    <source>
        <dbReference type="ARBA" id="ARBA00033708"/>
    </source>
</evidence>
<comment type="similarity">
    <text evidence="2 13">Belongs to the sodium:solute symporter (SSF) (TC 2.A.21) family.</text>
</comment>
<name>D4JAF8_9FIRM</name>
<dbReference type="InterPro" id="IPR001734">
    <property type="entry name" value="Na/solute_symporter"/>
</dbReference>
<keyword evidence="10 14" id="KW-0472">Membrane</keyword>
<keyword evidence="11" id="KW-0739">Sodium transport</keyword>
<reference evidence="15 16" key="2">
    <citation type="submission" date="2010-03" db="EMBL/GenBank/DDBJ databases">
        <authorList>
            <person name="Pajon A."/>
        </authorList>
    </citation>
    <scope>NUCLEOTIDE SEQUENCE [LARGE SCALE GENOMIC DNA]</scope>
    <source>
        <strain evidence="15 16">GD/7</strain>
    </source>
</reference>
<evidence type="ECO:0000256" key="7">
    <source>
        <dbReference type="ARBA" id="ARBA00022989"/>
    </source>
</evidence>
<dbReference type="GO" id="GO:0015293">
    <property type="term" value="F:symporter activity"/>
    <property type="evidence" value="ECO:0007669"/>
    <property type="project" value="UniProtKB-KW"/>
</dbReference>
<dbReference type="InterPro" id="IPR038377">
    <property type="entry name" value="Na/Glc_symporter_sf"/>
</dbReference>
<evidence type="ECO:0000256" key="4">
    <source>
        <dbReference type="ARBA" id="ARBA00022475"/>
    </source>
</evidence>
<evidence type="ECO:0000256" key="6">
    <source>
        <dbReference type="ARBA" id="ARBA00022847"/>
    </source>
</evidence>
<evidence type="ECO:0000256" key="8">
    <source>
        <dbReference type="ARBA" id="ARBA00023053"/>
    </source>
</evidence>
<evidence type="ECO:0000256" key="14">
    <source>
        <dbReference type="SAM" id="Phobius"/>
    </source>
</evidence>
<gene>
    <name evidence="15" type="ORF">CC1_27060</name>
</gene>
<dbReference type="STRING" id="717962.CC1_27060"/>
<sequence>MNIYLIIFIVYFGIIIATSIAGSKKVESMEDFAVGGNKMGLLLGVGTSMATWLSVASVMGVPGNIYSRGVCAITGWIAGWFFATAVMPMVAYKIRRPAVPCRTFPELINLRYDPHNEKSPIRIFVAAVELVGYFVFSFIQIQGFGIVLSSITGISYNICCVAFMIILIFTCMGGFESVARTDTANAILILIGVIAGAVTVMQLTGGIGNIVENFVTTTAPAIEGQPALEAGVLGSSWGVFGVSAIISTFLSNAFGSIVAPHWVARFMAPKNAKTAALQMFCVLLLLIPVFGCLIIIGMGGKMILPTLPAGVTTDYMFPQLIMNYLNPVLGALALTAICAAAVSTANSMLLHCSTSLVYDIKRVLQDKKASAENDDKTTKELRMWVLLLGVLAVLGAIAQFSLLAQGFTYVYGAFGSMFFAPILFGLFVKRMNQPAAWTSMIVGLIAYLYCTICGAPLGLPTFIVSAGLSVISAIIIMNVTKKPPVETYEAFFFDEVSEETLRTIHKIRKDI</sequence>
<evidence type="ECO:0000256" key="11">
    <source>
        <dbReference type="ARBA" id="ARBA00023201"/>
    </source>
</evidence>
<evidence type="ECO:0000256" key="1">
    <source>
        <dbReference type="ARBA" id="ARBA00004651"/>
    </source>
</evidence>
<dbReference type="HOGENOM" id="CLU_018808_15_1_9"/>
<keyword evidence="8" id="KW-0915">Sodium</keyword>
<evidence type="ECO:0000313" key="16">
    <source>
        <dbReference type="Proteomes" id="UP000008798"/>
    </source>
</evidence>
<feature type="transmembrane region" description="Helical" evidence="14">
    <location>
        <begin position="280"/>
        <end position="304"/>
    </location>
</feature>
<dbReference type="AlphaFoldDB" id="D4JAF8"/>
<dbReference type="PROSITE" id="PS50283">
    <property type="entry name" value="NA_SOLUT_SYMP_3"/>
    <property type="match status" value="1"/>
</dbReference>
<feature type="transmembrane region" description="Helical" evidence="14">
    <location>
        <begin position="123"/>
        <end position="148"/>
    </location>
</feature>
<keyword evidence="4" id="KW-1003">Cell membrane</keyword>
<feature type="transmembrane region" description="Helical" evidence="14">
    <location>
        <begin position="6"/>
        <end position="23"/>
    </location>
</feature>
<feature type="transmembrane region" description="Helical" evidence="14">
    <location>
        <begin position="383"/>
        <end position="403"/>
    </location>
</feature>
<accession>D4JAF8</accession>
<dbReference type="CDD" id="cd10322">
    <property type="entry name" value="SLC5sbd"/>
    <property type="match status" value="1"/>
</dbReference>
<dbReference type="Pfam" id="PF00474">
    <property type="entry name" value="SSF"/>
    <property type="match status" value="1"/>
</dbReference>
<feature type="transmembrane region" description="Helical" evidence="14">
    <location>
        <begin position="435"/>
        <end position="457"/>
    </location>
</feature>
<feature type="transmembrane region" description="Helical" evidence="14">
    <location>
        <begin position="237"/>
        <end position="259"/>
    </location>
</feature>
<evidence type="ECO:0000256" key="5">
    <source>
        <dbReference type="ARBA" id="ARBA00022692"/>
    </source>
</evidence>
<evidence type="ECO:0000256" key="13">
    <source>
        <dbReference type="RuleBase" id="RU362091"/>
    </source>
</evidence>
<feature type="transmembrane region" description="Helical" evidence="14">
    <location>
        <begin position="65"/>
        <end position="86"/>
    </location>
</feature>
<dbReference type="Proteomes" id="UP000008798">
    <property type="component" value="Chromosome"/>
</dbReference>
<dbReference type="KEGG" id="cct:CC1_27060"/>
<evidence type="ECO:0000256" key="3">
    <source>
        <dbReference type="ARBA" id="ARBA00022448"/>
    </source>
</evidence>
<dbReference type="PANTHER" id="PTHR48086">
    <property type="entry name" value="SODIUM/PROLINE SYMPORTER-RELATED"/>
    <property type="match status" value="1"/>
</dbReference>
<evidence type="ECO:0000256" key="2">
    <source>
        <dbReference type="ARBA" id="ARBA00006434"/>
    </source>
</evidence>
<keyword evidence="6" id="KW-0769">Symport</keyword>
<dbReference type="RefSeq" id="WP_015514860.1">
    <property type="nucleotide sequence ID" value="NC_021009.1"/>
</dbReference>
<dbReference type="PATRIC" id="fig|717962.3.peg.2593"/>
<dbReference type="GO" id="GO:0006814">
    <property type="term" value="P:sodium ion transport"/>
    <property type="evidence" value="ECO:0007669"/>
    <property type="project" value="UniProtKB-KW"/>
</dbReference>
<dbReference type="Gene3D" id="1.20.1730.10">
    <property type="entry name" value="Sodium/glucose cotransporter"/>
    <property type="match status" value="1"/>
</dbReference>
<dbReference type="EMBL" id="FP929038">
    <property type="protein sequence ID" value="CBK81329.1"/>
    <property type="molecule type" value="Genomic_DNA"/>
</dbReference>
<feature type="transmembrane region" description="Helical" evidence="14">
    <location>
        <begin position="409"/>
        <end position="428"/>
    </location>
</feature>
<keyword evidence="3" id="KW-0813">Transport</keyword>
<keyword evidence="9" id="KW-0406">Ion transport</keyword>
<feature type="transmembrane region" description="Helical" evidence="14">
    <location>
        <begin position="154"/>
        <end position="175"/>
    </location>
</feature>